<name>A0A6J4KND3_9ACTN</name>
<proteinExistence type="predicted"/>
<evidence type="ECO:0000313" key="1">
    <source>
        <dbReference type="EMBL" id="CAA9310742.1"/>
    </source>
</evidence>
<gene>
    <name evidence="1" type="ORF">AVDCRST_MAG46-135</name>
</gene>
<organism evidence="1">
    <name type="scientific">uncultured Nocardioidaceae bacterium</name>
    <dbReference type="NCBI Taxonomy" id="253824"/>
    <lineage>
        <taxon>Bacteria</taxon>
        <taxon>Bacillati</taxon>
        <taxon>Actinomycetota</taxon>
        <taxon>Actinomycetes</taxon>
        <taxon>Propionibacteriales</taxon>
        <taxon>Nocardioidaceae</taxon>
        <taxon>environmental samples</taxon>
    </lineage>
</organism>
<accession>A0A6J4KND3</accession>
<reference evidence="1" key="1">
    <citation type="submission" date="2020-02" db="EMBL/GenBank/DDBJ databases">
        <authorList>
            <person name="Meier V. D."/>
        </authorList>
    </citation>
    <scope>NUCLEOTIDE SEQUENCE</scope>
    <source>
        <strain evidence="1">AVDCRST_MAG46</strain>
    </source>
</reference>
<protein>
    <submittedName>
        <fullName evidence="1">Uncharacterized protein</fullName>
    </submittedName>
</protein>
<dbReference type="AlphaFoldDB" id="A0A6J4KND3"/>
<dbReference type="EMBL" id="CADCUD010000009">
    <property type="protein sequence ID" value="CAA9310742.1"/>
    <property type="molecule type" value="Genomic_DNA"/>
</dbReference>
<sequence length="31" mass="3596">MQTRQAGLESTGEIRLRELVKQALECVRHGW</sequence>